<dbReference type="EMBL" id="MU853411">
    <property type="protein sequence ID" value="KAK4133659.1"/>
    <property type="molecule type" value="Genomic_DNA"/>
</dbReference>
<evidence type="ECO:0000313" key="2">
    <source>
        <dbReference type="EMBL" id="KAK4133659.1"/>
    </source>
</evidence>
<accession>A0AAN6ZDP6</accession>
<feature type="transmembrane region" description="Helical" evidence="1">
    <location>
        <begin position="39"/>
        <end position="60"/>
    </location>
</feature>
<name>A0AAN6ZDP6_9PEZI</name>
<keyword evidence="3" id="KW-1185">Reference proteome</keyword>
<dbReference type="Proteomes" id="UP001304895">
    <property type="component" value="Unassembled WGS sequence"/>
</dbReference>
<keyword evidence="1" id="KW-1133">Transmembrane helix</keyword>
<proteinExistence type="predicted"/>
<keyword evidence="1" id="KW-0812">Transmembrane</keyword>
<evidence type="ECO:0000256" key="1">
    <source>
        <dbReference type="SAM" id="Phobius"/>
    </source>
</evidence>
<keyword evidence="1" id="KW-0472">Membrane</keyword>
<sequence length="125" mass="13877">MLDLNTLRLLASTRLPSLTLKLPSLELPSLREHQLLNGIWIGLLSLEALMVLAVALRRLAPSGRITRRGRGLVCWGDWVIIEMFTCDLAAGRRVLNATDTTAIPAIQPARALERATREDKGIERN</sequence>
<comment type="caution">
    <text evidence="2">The sequence shown here is derived from an EMBL/GenBank/DDBJ whole genome shotgun (WGS) entry which is preliminary data.</text>
</comment>
<reference evidence="2" key="1">
    <citation type="journal article" date="2023" name="Mol. Phylogenet. Evol.">
        <title>Genome-scale phylogeny and comparative genomics of the fungal order Sordariales.</title>
        <authorList>
            <person name="Hensen N."/>
            <person name="Bonometti L."/>
            <person name="Westerberg I."/>
            <person name="Brannstrom I.O."/>
            <person name="Guillou S."/>
            <person name="Cros-Aarteil S."/>
            <person name="Calhoun S."/>
            <person name="Haridas S."/>
            <person name="Kuo A."/>
            <person name="Mondo S."/>
            <person name="Pangilinan J."/>
            <person name="Riley R."/>
            <person name="LaButti K."/>
            <person name="Andreopoulos B."/>
            <person name="Lipzen A."/>
            <person name="Chen C."/>
            <person name="Yan M."/>
            <person name="Daum C."/>
            <person name="Ng V."/>
            <person name="Clum A."/>
            <person name="Steindorff A."/>
            <person name="Ohm R.A."/>
            <person name="Martin F."/>
            <person name="Silar P."/>
            <person name="Natvig D.O."/>
            <person name="Lalanne C."/>
            <person name="Gautier V."/>
            <person name="Ament-Velasquez S.L."/>
            <person name="Kruys A."/>
            <person name="Hutchinson M.I."/>
            <person name="Powell A.J."/>
            <person name="Barry K."/>
            <person name="Miller A.N."/>
            <person name="Grigoriev I.V."/>
            <person name="Debuchy R."/>
            <person name="Gladieux P."/>
            <person name="Hiltunen Thoren M."/>
            <person name="Johannesson H."/>
        </authorList>
    </citation>
    <scope>NUCLEOTIDE SEQUENCE</scope>
    <source>
        <strain evidence="2">CBS 123565</strain>
    </source>
</reference>
<dbReference type="AlphaFoldDB" id="A0AAN6ZDP6"/>
<protein>
    <submittedName>
        <fullName evidence="2">Uncharacterized protein</fullName>
    </submittedName>
</protein>
<gene>
    <name evidence="2" type="ORF">BT67DRAFT_434643</name>
</gene>
<organism evidence="2 3">
    <name type="scientific">Trichocladium antarcticum</name>
    <dbReference type="NCBI Taxonomy" id="1450529"/>
    <lineage>
        <taxon>Eukaryota</taxon>
        <taxon>Fungi</taxon>
        <taxon>Dikarya</taxon>
        <taxon>Ascomycota</taxon>
        <taxon>Pezizomycotina</taxon>
        <taxon>Sordariomycetes</taxon>
        <taxon>Sordariomycetidae</taxon>
        <taxon>Sordariales</taxon>
        <taxon>Chaetomiaceae</taxon>
        <taxon>Trichocladium</taxon>
    </lineage>
</organism>
<evidence type="ECO:0000313" key="3">
    <source>
        <dbReference type="Proteomes" id="UP001304895"/>
    </source>
</evidence>
<reference evidence="2" key="2">
    <citation type="submission" date="2023-05" db="EMBL/GenBank/DDBJ databases">
        <authorList>
            <consortium name="Lawrence Berkeley National Laboratory"/>
            <person name="Steindorff A."/>
            <person name="Hensen N."/>
            <person name="Bonometti L."/>
            <person name="Westerberg I."/>
            <person name="Brannstrom I.O."/>
            <person name="Guillou S."/>
            <person name="Cros-Aarteil S."/>
            <person name="Calhoun S."/>
            <person name="Haridas S."/>
            <person name="Kuo A."/>
            <person name="Mondo S."/>
            <person name="Pangilinan J."/>
            <person name="Riley R."/>
            <person name="Labutti K."/>
            <person name="Andreopoulos B."/>
            <person name="Lipzen A."/>
            <person name="Chen C."/>
            <person name="Yanf M."/>
            <person name="Daum C."/>
            <person name="Ng V."/>
            <person name="Clum A."/>
            <person name="Ohm R."/>
            <person name="Martin F."/>
            <person name="Silar P."/>
            <person name="Natvig D."/>
            <person name="Lalanne C."/>
            <person name="Gautier V."/>
            <person name="Ament-Velasquez S.L."/>
            <person name="Kruys A."/>
            <person name="Hutchinson M.I."/>
            <person name="Powell A.J."/>
            <person name="Barry K."/>
            <person name="Miller A.N."/>
            <person name="Grigoriev I.V."/>
            <person name="Debuchy R."/>
            <person name="Gladieux P."/>
            <person name="Thoren M.H."/>
            <person name="Johannesson H."/>
        </authorList>
    </citation>
    <scope>NUCLEOTIDE SEQUENCE</scope>
    <source>
        <strain evidence="2">CBS 123565</strain>
    </source>
</reference>